<feature type="compositionally biased region" description="Basic and acidic residues" evidence="3">
    <location>
        <begin position="535"/>
        <end position="545"/>
    </location>
</feature>
<feature type="compositionally biased region" description="Basic residues" evidence="3">
    <location>
        <begin position="351"/>
        <end position="365"/>
    </location>
</feature>
<evidence type="ECO:0000313" key="6">
    <source>
        <dbReference type="Proteomes" id="UP001138500"/>
    </source>
</evidence>
<comment type="similarity">
    <text evidence="2">Belongs to the cytidine and deoxycytidylate deaminase family. ADAT3 subfamily.</text>
</comment>
<dbReference type="PANTHER" id="PTHR11079:SF156">
    <property type="entry name" value="INACTIVE TRNA-SPECIFIC ADENOSINE DEAMINASE-LIKE PROTEIN 3-RELATED"/>
    <property type="match status" value="1"/>
</dbReference>
<name>A0A9W7SYX7_9PEZI</name>
<dbReference type="InterPro" id="IPR016193">
    <property type="entry name" value="Cytidine_deaminase-like"/>
</dbReference>
<feature type="region of interest" description="Disordered" evidence="3">
    <location>
        <begin position="333"/>
        <end position="370"/>
    </location>
</feature>
<comment type="caution">
    <text evidence="5">The sequence shown here is derived from an EMBL/GenBank/DDBJ whole genome shotgun (WGS) entry which is preliminary data.</text>
</comment>
<feature type="region of interest" description="Disordered" evidence="3">
    <location>
        <begin position="535"/>
        <end position="579"/>
    </location>
</feature>
<dbReference type="GO" id="GO:0005737">
    <property type="term" value="C:cytoplasm"/>
    <property type="evidence" value="ECO:0007669"/>
    <property type="project" value="TreeGrafter"/>
</dbReference>
<sequence length="579" mass="64535">MSLFTSRHTFPGFAGFLQDVFLIDFFHNKLLYAASQLRTTMGKLVQSAAAKAPPPPPSKDSRKRRMLHLKTKEECRLGNETIKVWSVELPSKYAEGILKVIKENVDGQDSVDLQHLRRFAKPKFLPPHVLGERNVIKDLYLVPRSWEETPSTVIQAGAPTWEWTAATKARNNSRAQTLYLLVCPSHIVGLQELHDLLLQHTPFCSSADAWSYPLEIKEVEVPLLAPTSPEQAKRYSEQYWPTFYRKTNPFGAHPTSIAKAEEELHDPCNGNISIEQAMELAEKAGAATEEKGFGVCTGCVIVERSDEKTEIIAVAGDARKKPLPSEGGIEALEKGLDEDEADSKDAAALSKSKKKRERKKKNKAAKRAEESGCASGNVMAHAVMRALGMVGRKRLRCASQPMQASADKAESNFAAVGLRHDVKARDAFFLDLPITPLEQQYFEKDNIKPDGYLCLKLEIFLTHEPCMMCSMALVHSRVGRVIFKHRMQKTGGLTAETVRNDTGPIGLGYGLCWRKELNWQFMCWEYTARVTEEERKQKAQLRESGENDSDEDEGDGGDVDAVNDDCANVGNSSFASIHV</sequence>
<evidence type="ECO:0000313" key="5">
    <source>
        <dbReference type="EMBL" id="KAH9843438.1"/>
    </source>
</evidence>
<feature type="compositionally biased region" description="Acidic residues" evidence="3">
    <location>
        <begin position="546"/>
        <end position="563"/>
    </location>
</feature>
<organism evidence="5 6">
    <name type="scientific">Teratosphaeria destructans</name>
    <dbReference type="NCBI Taxonomy" id="418781"/>
    <lineage>
        <taxon>Eukaryota</taxon>
        <taxon>Fungi</taxon>
        <taxon>Dikarya</taxon>
        <taxon>Ascomycota</taxon>
        <taxon>Pezizomycotina</taxon>
        <taxon>Dothideomycetes</taxon>
        <taxon>Dothideomycetidae</taxon>
        <taxon>Mycosphaerellales</taxon>
        <taxon>Teratosphaeriaceae</taxon>
        <taxon>Teratosphaeria</taxon>
    </lineage>
</organism>
<accession>A0A9W7SYX7</accession>
<keyword evidence="1" id="KW-0819">tRNA processing</keyword>
<reference evidence="5 6" key="1">
    <citation type="journal article" date="2018" name="IMA Fungus">
        <title>IMA Genome-F 10: Nine draft genome sequences of Claviceps purpurea s.lat., including C. arundinis, C. humidiphila, and C. cf. spartinae, pseudomolecules for the pitch canker pathogen Fusarium circinatum, draft genome of Davidsoniella eucalypti, Grosmannia galeiformis, Quambalaria eucalypti, and Teratosphaeria destructans.</title>
        <authorList>
            <person name="Wingfield B.D."/>
            <person name="Liu M."/>
            <person name="Nguyen H.D."/>
            <person name="Lane F.A."/>
            <person name="Morgan S.W."/>
            <person name="De Vos L."/>
            <person name="Wilken P.M."/>
            <person name="Duong T.A."/>
            <person name="Aylward J."/>
            <person name="Coetzee M.P."/>
            <person name="Dadej K."/>
            <person name="De Beer Z.W."/>
            <person name="Findlay W."/>
            <person name="Havenga M."/>
            <person name="Kolarik M."/>
            <person name="Menzies J.G."/>
            <person name="Naidoo K."/>
            <person name="Pochopski O."/>
            <person name="Shoukouhi P."/>
            <person name="Santana Q.C."/>
            <person name="Seifert K.A."/>
            <person name="Soal N."/>
            <person name="Steenkamp E.T."/>
            <person name="Tatham C.T."/>
            <person name="van der Nest M.A."/>
            <person name="Wingfield M.J."/>
        </authorList>
    </citation>
    <scope>NUCLEOTIDE SEQUENCE [LARGE SCALE GENOMIC DNA]</scope>
    <source>
        <strain evidence="5">CMW44962</strain>
    </source>
</reference>
<dbReference type="InterPro" id="IPR002125">
    <property type="entry name" value="CMP_dCMP_dom"/>
</dbReference>
<dbReference type="PANTHER" id="PTHR11079">
    <property type="entry name" value="CYTOSINE DEAMINASE FAMILY MEMBER"/>
    <property type="match status" value="1"/>
</dbReference>
<gene>
    <name evidence="5" type="ORF">Tdes44962_MAKER07381</name>
</gene>
<dbReference type="Proteomes" id="UP001138500">
    <property type="component" value="Unassembled WGS sequence"/>
</dbReference>
<protein>
    <submittedName>
        <fullName evidence="5">Cytidine and deoxycytidylate deaminase zinc-binding region</fullName>
    </submittedName>
</protein>
<evidence type="ECO:0000256" key="1">
    <source>
        <dbReference type="ARBA" id="ARBA00022694"/>
    </source>
</evidence>
<proteinExistence type="inferred from homology"/>
<dbReference type="PROSITE" id="PS51747">
    <property type="entry name" value="CYT_DCMP_DEAMINASES_2"/>
    <property type="match status" value="1"/>
</dbReference>
<feature type="domain" description="CMP/dCMP-type deaminase" evidence="4">
    <location>
        <begin position="389"/>
        <end position="496"/>
    </location>
</feature>
<dbReference type="GO" id="GO:0005634">
    <property type="term" value="C:nucleus"/>
    <property type="evidence" value="ECO:0007669"/>
    <property type="project" value="TreeGrafter"/>
</dbReference>
<dbReference type="EMBL" id="RIBY02000347">
    <property type="protein sequence ID" value="KAH9843438.1"/>
    <property type="molecule type" value="Genomic_DNA"/>
</dbReference>
<dbReference type="GO" id="GO:0008033">
    <property type="term" value="P:tRNA processing"/>
    <property type="evidence" value="ECO:0007669"/>
    <property type="project" value="UniProtKB-KW"/>
</dbReference>
<dbReference type="SUPFAM" id="SSF53927">
    <property type="entry name" value="Cytidine deaminase-like"/>
    <property type="match status" value="1"/>
</dbReference>
<evidence type="ECO:0000256" key="3">
    <source>
        <dbReference type="SAM" id="MobiDB-lite"/>
    </source>
</evidence>
<dbReference type="AlphaFoldDB" id="A0A9W7SYX7"/>
<dbReference type="Gene3D" id="3.40.140.10">
    <property type="entry name" value="Cytidine Deaminase, domain 2"/>
    <property type="match status" value="1"/>
</dbReference>
<reference evidence="5 6" key="2">
    <citation type="journal article" date="2021" name="Curr. Genet.">
        <title>Genetic response to nitrogen starvation in the aggressive Eucalyptus foliar pathogen Teratosphaeria destructans.</title>
        <authorList>
            <person name="Havenga M."/>
            <person name="Wingfield B.D."/>
            <person name="Wingfield M.J."/>
            <person name="Dreyer L.L."/>
            <person name="Roets F."/>
            <person name="Aylward J."/>
        </authorList>
    </citation>
    <scope>NUCLEOTIDE SEQUENCE [LARGE SCALE GENOMIC DNA]</scope>
    <source>
        <strain evidence="5">CMW44962</strain>
    </source>
</reference>
<evidence type="ECO:0000259" key="4">
    <source>
        <dbReference type="PROSITE" id="PS51747"/>
    </source>
</evidence>
<evidence type="ECO:0000256" key="2">
    <source>
        <dbReference type="ARBA" id="ARBA00038160"/>
    </source>
</evidence>
<dbReference type="GO" id="GO:0052717">
    <property type="term" value="F:tRNA-specific adenosine-34 deaminase activity"/>
    <property type="evidence" value="ECO:0007669"/>
    <property type="project" value="TreeGrafter"/>
</dbReference>
<keyword evidence="6" id="KW-1185">Reference proteome</keyword>
<dbReference type="OrthoDB" id="3180714at2759"/>